<dbReference type="SUPFAM" id="SSF47473">
    <property type="entry name" value="EF-hand"/>
    <property type="match status" value="1"/>
</dbReference>
<keyword evidence="1" id="KW-0106">Calcium</keyword>
<dbReference type="OMA" id="PNMFEIC"/>
<accession>A0A8J9YU74</accession>
<dbReference type="InterPro" id="IPR018247">
    <property type="entry name" value="EF_Hand_1_Ca_BS"/>
</dbReference>
<protein>
    <submittedName>
        <fullName evidence="4">Hypp6424 protein</fullName>
    </submittedName>
</protein>
<evidence type="ECO:0000313" key="4">
    <source>
        <dbReference type="EMBL" id="CAH1241791.1"/>
    </source>
</evidence>
<evidence type="ECO:0000256" key="1">
    <source>
        <dbReference type="ARBA" id="ARBA00022837"/>
    </source>
</evidence>
<keyword evidence="5" id="KW-1185">Reference proteome</keyword>
<feature type="domain" description="EF-hand" evidence="3">
    <location>
        <begin position="72"/>
        <end position="107"/>
    </location>
</feature>
<name>A0A8J9YU74_BRALA</name>
<feature type="signal peptide" evidence="2">
    <location>
        <begin position="1"/>
        <end position="26"/>
    </location>
</feature>
<feature type="chain" id="PRO_5035448143" evidence="2">
    <location>
        <begin position="27"/>
        <end position="108"/>
    </location>
</feature>
<dbReference type="PROSITE" id="PS50222">
    <property type="entry name" value="EF_HAND_2"/>
    <property type="match status" value="1"/>
</dbReference>
<keyword evidence="2" id="KW-0732">Signal</keyword>
<dbReference type="AlphaFoldDB" id="A0A8J9YU74"/>
<sequence length="108" mass="11739">MATCGKLVVGLLMLALLCAMLNRADSCSCPGGTCCTRQLNQIMDVPFLFEMCDLDNNKVVTMTEAKLALPATSVDAIRKVFKSFDLNGDGQITEDELVPVAEPRPRQD</sequence>
<evidence type="ECO:0000256" key="2">
    <source>
        <dbReference type="SAM" id="SignalP"/>
    </source>
</evidence>
<dbReference type="GO" id="GO:0005509">
    <property type="term" value="F:calcium ion binding"/>
    <property type="evidence" value="ECO:0007669"/>
    <property type="project" value="InterPro"/>
</dbReference>
<dbReference type="EMBL" id="OV696697">
    <property type="protein sequence ID" value="CAH1241791.1"/>
    <property type="molecule type" value="Genomic_DNA"/>
</dbReference>
<dbReference type="InterPro" id="IPR002048">
    <property type="entry name" value="EF_hand_dom"/>
</dbReference>
<dbReference type="CDD" id="cd00051">
    <property type="entry name" value="EFh"/>
    <property type="match status" value="1"/>
</dbReference>
<dbReference type="OrthoDB" id="10118904at2759"/>
<reference evidence="4" key="1">
    <citation type="submission" date="2022-01" db="EMBL/GenBank/DDBJ databases">
        <authorList>
            <person name="Braso-Vives M."/>
        </authorList>
    </citation>
    <scope>NUCLEOTIDE SEQUENCE</scope>
</reference>
<dbReference type="Proteomes" id="UP000838412">
    <property type="component" value="Chromosome 12"/>
</dbReference>
<proteinExistence type="predicted"/>
<evidence type="ECO:0000259" key="3">
    <source>
        <dbReference type="PROSITE" id="PS50222"/>
    </source>
</evidence>
<dbReference type="Gene3D" id="1.10.238.10">
    <property type="entry name" value="EF-hand"/>
    <property type="match status" value="1"/>
</dbReference>
<evidence type="ECO:0000313" key="5">
    <source>
        <dbReference type="Proteomes" id="UP000838412"/>
    </source>
</evidence>
<gene>
    <name evidence="4" type="primary">Hypp6424</name>
    <name evidence="4" type="ORF">BLAG_LOCUS5269</name>
</gene>
<dbReference type="Pfam" id="PF13499">
    <property type="entry name" value="EF-hand_7"/>
    <property type="match status" value="1"/>
</dbReference>
<dbReference type="InterPro" id="IPR011992">
    <property type="entry name" value="EF-hand-dom_pair"/>
</dbReference>
<organism evidence="4 5">
    <name type="scientific">Branchiostoma lanceolatum</name>
    <name type="common">Common lancelet</name>
    <name type="synonym">Amphioxus lanceolatum</name>
    <dbReference type="NCBI Taxonomy" id="7740"/>
    <lineage>
        <taxon>Eukaryota</taxon>
        <taxon>Metazoa</taxon>
        <taxon>Chordata</taxon>
        <taxon>Cephalochordata</taxon>
        <taxon>Leptocardii</taxon>
        <taxon>Amphioxiformes</taxon>
        <taxon>Branchiostomatidae</taxon>
        <taxon>Branchiostoma</taxon>
    </lineage>
</organism>
<dbReference type="PROSITE" id="PS00018">
    <property type="entry name" value="EF_HAND_1"/>
    <property type="match status" value="1"/>
</dbReference>